<name>A0ABN2DS46_9ACTN</name>
<evidence type="ECO:0000256" key="2">
    <source>
        <dbReference type="ARBA" id="ARBA00023315"/>
    </source>
</evidence>
<reference evidence="5 6" key="1">
    <citation type="journal article" date="2019" name="Int. J. Syst. Evol. Microbiol.">
        <title>The Global Catalogue of Microorganisms (GCM) 10K type strain sequencing project: providing services to taxonomists for standard genome sequencing and annotation.</title>
        <authorList>
            <consortium name="The Broad Institute Genomics Platform"/>
            <consortium name="The Broad Institute Genome Sequencing Center for Infectious Disease"/>
            <person name="Wu L."/>
            <person name="Ma J."/>
        </authorList>
    </citation>
    <scope>NUCLEOTIDE SEQUENCE [LARGE SCALE GENOMIC DNA]</scope>
    <source>
        <strain evidence="5 6">JCM 14969</strain>
    </source>
</reference>
<feature type="domain" description="N-acetyltransferase" evidence="4">
    <location>
        <begin position="18"/>
        <end position="181"/>
    </location>
</feature>
<comment type="caution">
    <text evidence="5">The sequence shown here is derived from an EMBL/GenBank/DDBJ whole genome shotgun (WGS) entry which is preliminary data.</text>
</comment>
<evidence type="ECO:0000256" key="1">
    <source>
        <dbReference type="ARBA" id="ARBA00022679"/>
    </source>
</evidence>
<keyword evidence="1" id="KW-0808">Transferase</keyword>
<gene>
    <name evidence="5" type="ORF">GCM10009789_40230</name>
</gene>
<dbReference type="Gene3D" id="3.40.630.30">
    <property type="match status" value="1"/>
</dbReference>
<sequence length="188" mass="20407">MPPGLSTGVARVAEDARVGTRLVTIEGARGLAELLRVNREFLAPWDPVRDDEFFTVAGQRAVVGAALEQYEQGWCLPWVITGDDDRVVGRVSLTGIVRGPLQSCSLGYWVGAADNGRGFATAAVREIIRAAFVDLGLHRIEASTQLANVGSQRVLERAGFTRIGVAPEYLSVDGEWKDVVPYQLVSRQ</sequence>
<protein>
    <submittedName>
        <fullName evidence="5">GNAT family protein</fullName>
    </submittedName>
</protein>
<organism evidence="5 6">
    <name type="scientific">Kribbella sancticallisti</name>
    <dbReference type="NCBI Taxonomy" id="460087"/>
    <lineage>
        <taxon>Bacteria</taxon>
        <taxon>Bacillati</taxon>
        <taxon>Actinomycetota</taxon>
        <taxon>Actinomycetes</taxon>
        <taxon>Propionibacteriales</taxon>
        <taxon>Kribbellaceae</taxon>
        <taxon>Kribbella</taxon>
    </lineage>
</organism>
<dbReference type="PANTHER" id="PTHR43792:SF8">
    <property type="entry name" value="[RIBOSOMAL PROTEIN US5]-ALANINE N-ACETYLTRANSFERASE"/>
    <property type="match status" value="1"/>
</dbReference>
<comment type="similarity">
    <text evidence="3">Belongs to the acetyltransferase family. RimJ subfamily.</text>
</comment>
<keyword evidence="2" id="KW-0012">Acyltransferase</keyword>
<dbReference type="EMBL" id="BAAAOS010000022">
    <property type="protein sequence ID" value="GAA1582419.1"/>
    <property type="molecule type" value="Genomic_DNA"/>
</dbReference>
<dbReference type="PROSITE" id="PS51186">
    <property type="entry name" value="GNAT"/>
    <property type="match status" value="1"/>
</dbReference>
<accession>A0ABN2DS46</accession>
<dbReference type="InterPro" id="IPR016181">
    <property type="entry name" value="Acyl_CoA_acyltransferase"/>
</dbReference>
<dbReference type="Pfam" id="PF13302">
    <property type="entry name" value="Acetyltransf_3"/>
    <property type="match status" value="1"/>
</dbReference>
<proteinExistence type="inferred from homology"/>
<evidence type="ECO:0000256" key="3">
    <source>
        <dbReference type="ARBA" id="ARBA00038502"/>
    </source>
</evidence>
<dbReference type="SUPFAM" id="SSF55729">
    <property type="entry name" value="Acyl-CoA N-acyltransferases (Nat)"/>
    <property type="match status" value="1"/>
</dbReference>
<evidence type="ECO:0000259" key="4">
    <source>
        <dbReference type="PROSITE" id="PS51186"/>
    </source>
</evidence>
<evidence type="ECO:0000313" key="6">
    <source>
        <dbReference type="Proteomes" id="UP001500393"/>
    </source>
</evidence>
<evidence type="ECO:0000313" key="5">
    <source>
        <dbReference type="EMBL" id="GAA1582419.1"/>
    </source>
</evidence>
<keyword evidence="6" id="KW-1185">Reference proteome</keyword>
<dbReference type="InterPro" id="IPR051531">
    <property type="entry name" value="N-acetyltransferase"/>
</dbReference>
<dbReference type="Proteomes" id="UP001500393">
    <property type="component" value="Unassembled WGS sequence"/>
</dbReference>
<dbReference type="InterPro" id="IPR000182">
    <property type="entry name" value="GNAT_dom"/>
</dbReference>
<dbReference type="PANTHER" id="PTHR43792">
    <property type="entry name" value="GNAT FAMILY, PUTATIVE (AFU_ORTHOLOGUE AFUA_3G00765)-RELATED-RELATED"/>
    <property type="match status" value="1"/>
</dbReference>